<sequence>MFPPADDPPDLGIPPNRGPLPVRRNPNSKPNSRVRSCHRRNARPQGIRGGSHPTAALCPSGQTLAFVPAINAMPGRRGFWGPELTEALYNKIGVIEQEWSFLDGIKSGTSLKFG</sequence>
<accession>A0A438FXT5</accession>
<evidence type="ECO:0000313" key="2">
    <source>
        <dbReference type="EMBL" id="RVW64767.1"/>
    </source>
</evidence>
<gene>
    <name evidence="2" type="ORF">CK203_061991</name>
</gene>
<comment type="caution">
    <text evidence="2">The sequence shown here is derived from an EMBL/GenBank/DDBJ whole genome shotgun (WGS) entry which is preliminary data.</text>
</comment>
<proteinExistence type="predicted"/>
<evidence type="ECO:0000313" key="3">
    <source>
        <dbReference type="Proteomes" id="UP000288805"/>
    </source>
</evidence>
<feature type="region of interest" description="Disordered" evidence="1">
    <location>
        <begin position="1"/>
        <end position="55"/>
    </location>
</feature>
<dbReference type="AlphaFoldDB" id="A0A438FXT5"/>
<evidence type="ECO:0000256" key="1">
    <source>
        <dbReference type="SAM" id="MobiDB-lite"/>
    </source>
</evidence>
<dbReference type="Proteomes" id="UP000288805">
    <property type="component" value="Unassembled WGS sequence"/>
</dbReference>
<reference evidence="2 3" key="1">
    <citation type="journal article" date="2018" name="PLoS Genet.">
        <title>Population sequencing reveals clonal diversity and ancestral inbreeding in the grapevine cultivar Chardonnay.</title>
        <authorList>
            <person name="Roach M.J."/>
            <person name="Johnson D.L."/>
            <person name="Bohlmann J."/>
            <person name="van Vuuren H.J."/>
            <person name="Jones S.J."/>
            <person name="Pretorius I.S."/>
            <person name="Schmidt S.A."/>
            <person name="Borneman A.R."/>
        </authorList>
    </citation>
    <scope>NUCLEOTIDE SEQUENCE [LARGE SCALE GENOMIC DNA]</scope>
    <source>
        <strain evidence="3">cv. Chardonnay</strain>
        <tissue evidence="2">Leaf</tissue>
    </source>
</reference>
<protein>
    <submittedName>
        <fullName evidence="2">Uncharacterized protein</fullName>
    </submittedName>
</protein>
<name>A0A438FXT5_VITVI</name>
<organism evidence="2 3">
    <name type="scientific">Vitis vinifera</name>
    <name type="common">Grape</name>
    <dbReference type="NCBI Taxonomy" id="29760"/>
    <lineage>
        <taxon>Eukaryota</taxon>
        <taxon>Viridiplantae</taxon>
        <taxon>Streptophyta</taxon>
        <taxon>Embryophyta</taxon>
        <taxon>Tracheophyta</taxon>
        <taxon>Spermatophyta</taxon>
        <taxon>Magnoliopsida</taxon>
        <taxon>eudicotyledons</taxon>
        <taxon>Gunneridae</taxon>
        <taxon>Pentapetalae</taxon>
        <taxon>rosids</taxon>
        <taxon>Vitales</taxon>
        <taxon>Vitaceae</taxon>
        <taxon>Viteae</taxon>
        <taxon>Vitis</taxon>
    </lineage>
</organism>
<dbReference type="EMBL" id="QGNW01000705">
    <property type="protein sequence ID" value="RVW64767.1"/>
    <property type="molecule type" value="Genomic_DNA"/>
</dbReference>
<feature type="compositionally biased region" description="Polar residues" evidence="1">
    <location>
        <begin position="25"/>
        <end position="34"/>
    </location>
</feature>